<keyword evidence="10" id="KW-0472">Membrane</keyword>
<keyword evidence="8" id="KW-0408">Iron</keyword>
<keyword evidence="4" id="KW-1003">Cell membrane</keyword>
<evidence type="ECO:0000256" key="10">
    <source>
        <dbReference type="ARBA" id="ARBA00023136"/>
    </source>
</evidence>
<evidence type="ECO:0000313" key="13">
    <source>
        <dbReference type="Proteomes" id="UP000051202"/>
    </source>
</evidence>
<reference evidence="12 13" key="1">
    <citation type="submission" date="2015-11" db="EMBL/GenBank/DDBJ databases">
        <title>Permanent draft genome of Psychrobacter piscatorii LQ58.</title>
        <authorList>
            <person name="Zhou M."/>
            <person name="Dong B."/>
            <person name="Liu Q."/>
        </authorList>
    </citation>
    <scope>NUCLEOTIDE SEQUENCE [LARGE SCALE GENOMIC DNA]</scope>
    <source>
        <strain evidence="12 13">LQ58</strain>
    </source>
</reference>
<organism evidence="12 13">
    <name type="scientific">Psychrobacter piscatorii</name>
    <dbReference type="NCBI Taxonomy" id="554343"/>
    <lineage>
        <taxon>Bacteria</taxon>
        <taxon>Pseudomonadati</taxon>
        <taxon>Pseudomonadota</taxon>
        <taxon>Gammaproteobacteria</taxon>
        <taxon>Moraxellales</taxon>
        <taxon>Moraxellaceae</taxon>
        <taxon>Psychrobacter</taxon>
    </lineage>
</organism>
<comment type="subcellular location">
    <subcellularLocation>
        <location evidence="1">Cell membrane</location>
        <topology evidence="1">Peripheral membrane protein</topology>
    </subcellularLocation>
</comment>
<dbReference type="Gene3D" id="3.40.50.300">
    <property type="entry name" value="P-loop containing nucleotide triphosphate hydrolases"/>
    <property type="match status" value="1"/>
</dbReference>
<dbReference type="FunFam" id="3.40.50.300:FF:000134">
    <property type="entry name" value="Iron-enterobactin ABC transporter ATP-binding protein"/>
    <property type="match status" value="1"/>
</dbReference>
<dbReference type="STRING" id="554343.AS194_12075"/>
<proteinExistence type="inferred from homology"/>
<comment type="caution">
    <text evidence="12">The sequence shown here is derived from an EMBL/GenBank/DDBJ whole genome shotgun (WGS) entry which is preliminary data.</text>
</comment>
<dbReference type="GeneID" id="300923818"/>
<evidence type="ECO:0000256" key="1">
    <source>
        <dbReference type="ARBA" id="ARBA00004202"/>
    </source>
</evidence>
<keyword evidence="5" id="KW-0410">Iron transport</keyword>
<dbReference type="InterPro" id="IPR003593">
    <property type="entry name" value="AAA+_ATPase"/>
</dbReference>
<keyword evidence="7" id="KW-0067">ATP-binding</keyword>
<comment type="similarity">
    <text evidence="2">Belongs to the ABC transporter superfamily.</text>
</comment>
<dbReference type="GO" id="GO:0006826">
    <property type="term" value="P:iron ion transport"/>
    <property type="evidence" value="ECO:0007669"/>
    <property type="project" value="UniProtKB-KW"/>
</dbReference>
<evidence type="ECO:0000256" key="7">
    <source>
        <dbReference type="ARBA" id="ARBA00022840"/>
    </source>
</evidence>
<evidence type="ECO:0000256" key="2">
    <source>
        <dbReference type="ARBA" id="ARBA00005417"/>
    </source>
</evidence>
<dbReference type="AlphaFoldDB" id="A0A0T6DND0"/>
<keyword evidence="13" id="KW-1185">Reference proteome</keyword>
<dbReference type="InterPro" id="IPR017871">
    <property type="entry name" value="ABC_transporter-like_CS"/>
</dbReference>
<evidence type="ECO:0000256" key="3">
    <source>
        <dbReference type="ARBA" id="ARBA00022448"/>
    </source>
</evidence>
<evidence type="ECO:0000259" key="11">
    <source>
        <dbReference type="PROSITE" id="PS50893"/>
    </source>
</evidence>
<dbReference type="PANTHER" id="PTHR42771">
    <property type="entry name" value="IRON(3+)-HYDROXAMATE IMPORT ATP-BINDING PROTEIN FHUC"/>
    <property type="match status" value="1"/>
</dbReference>
<dbReference type="Proteomes" id="UP000051202">
    <property type="component" value="Unassembled WGS sequence"/>
</dbReference>
<dbReference type="InterPro" id="IPR051535">
    <property type="entry name" value="Siderophore_ABC-ATPase"/>
</dbReference>
<protein>
    <submittedName>
        <fullName evidence="12">ABC transporter</fullName>
    </submittedName>
</protein>
<accession>A0A0T6DND0</accession>
<evidence type="ECO:0000313" key="12">
    <source>
        <dbReference type="EMBL" id="KRU21470.1"/>
    </source>
</evidence>
<sequence>MLRANQLTISRQGNTLLDNVSCEIDIKQLVALVGHNGSGKSTLIKALAGEMASSSGSITLDDTRINDYGSKELARHMAYLPQQLPDAAGFTVRELVMLGRYPHQKWLQKPTQMDRDKVDQALKVTQTEAFADRITSTLSGGERARAWLAMCLAQDTKYLLLDEPLAALDMHYQIEVIQLIRRLVDEQGLSVVIIIHDINLAAQYADRIIALKNGRVCHNGTIKSTMQSEVLYDIFNVDMQLLSHPITGQPVAVA</sequence>
<dbReference type="GO" id="GO:0016887">
    <property type="term" value="F:ATP hydrolysis activity"/>
    <property type="evidence" value="ECO:0007669"/>
    <property type="project" value="InterPro"/>
</dbReference>
<dbReference type="RefSeq" id="WP_058025721.1">
    <property type="nucleotide sequence ID" value="NZ_LNDJ01000112.1"/>
</dbReference>
<dbReference type="Pfam" id="PF00005">
    <property type="entry name" value="ABC_tran"/>
    <property type="match status" value="1"/>
</dbReference>
<evidence type="ECO:0000256" key="4">
    <source>
        <dbReference type="ARBA" id="ARBA00022475"/>
    </source>
</evidence>
<keyword evidence="3" id="KW-0813">Transport</keyword>
<dbReference type="GO" id="GO:0005886">
    <property type="term" value="C:plasma membrane"/>
    <property type="evidence" value="ECO:0007669"/>
    <property type="project" value="UniProtKB-SubCell"/>
</dbReference>
<feature type="domain" description="ABC transporter" evidence="11">
    <location>
        <begin position="2"/>
        <end position="238"/>
    </location>
</feature>
<name>A0A0T6DND0_9GAMM</name>
<evidence type="ECO:0000256" key="5">
    <source>
        <dbReference type="ARBA" id="ARBA00022496"/>
    </source>
</evidence>
<evidence type="ECO:0000256" key="9">
    <source>
        <dbReference type="ARBA" id="ARBA00023065"/>
    </source>
</evidence>
<evidence type="ECO:0000256" key="8">
    <source>
        <dbReference type="ARBA" id="ARBA00023004"/>
    </source>
</evidence>
<dbReference type="SUPFAM" id="SSF52540">
    <property type="entry name" value="P-loop containing nucleoside triphosphate hydrolases"/>
    <property type="match status" value="1"/>
</dbReference>
<dbReference type="PROSITE" id="PS00211">
    <property type="entry name" value="ABC_TRANSPORTER_1"/>
    <property type="match status" value="1"/>
</dbReference>
<dbReference type="CDD" id="cd03214">
    <property type="entry name" value="ABC_Iron-Siderophores_B12_Hemin"/>
    <property type="match status" value="1"/>
</dbReference>
<dbReference type="PANTHER" id="PTHR42771:SF2">
    <property type="entry name" value="IRON(3+)-HYDROXAMATE IMPORT ATP-BINDING PROTEIN FHUC"/>
    <property type="match status" value="1"/>
</dbReference>
<dbReference type="GO" id="GO:0005524">
    <property type="term" value="F:ATP binding"/>
    <property type="evidence" value="ECO:0007669"/>
    <property type="project" value="UniProtKB-KW"/>
</dbReference>
<dbReference type="PROSITE" id="PS50893">
    <property type="entry name" value="ABC_TRANSPORTER_2"/>
    <property type="match status" value="1"/>
</dbReference>
<dbReference type="InterPro" id="IPR003439">
    <property type="entry name" value="ABC_transporter-like_ATP-bd"/>
</dbReference>
<dbReference type="InterPro" id="IPR027417">
    <property type="entry name" value="P-loop_NTPase"/>
</dbReference>
<evidence type="ECO:0000256" key="6">
    <source>
        <dbReference type="ARBA" id="ARBA00022741"/>
    </source>
</evidence>
<keyword evidence="9" id="KW-0406">Ion transport</keyword>
<keyword evidence="6" id="KW-0547">Nucleotide-binding</keyword>
<dbReference type="EMBL" id="LNDJ01000112">
    <property type="protein sequence ID" value="KRU21470.1"/>
    <property type="molecule type" value="Genomic_DNA"/>
</dbReference>
<gene>
    <name evidence="12" type="ORF">AS194_12075</name>
</gene>
<dbReference type="SMART" id="SM00382">
    <property type="entry name" value="AAA"/>
    <property type="match status" value="1"/>
</dbReference>